<protein>
    <recommendedName>
        <fullName evidence="6">Mab-21-like HhH/H2TH-like domain-containing protein</fullName>
    </recommendedName>
</protein>
<dbReference type="AlphaFoldDB" id="A0A8B6HQC2"/>
<dbReference type="InterPro" id="IPR046906">
    <property type="entry name" value="Mab-21_HhH/H2TH-like"/>
</dbReference>
<name>A0A8B6HQC2_MYTGA</name>
<feature type="domain" description="Mab-21-like HhH/H2TH-like" evidence="3">
    <location>
        <begin position="246"/>
        <end position="336"/>
    </location>
</feature>
<accession>A0A8B6HQC2</accession>
<feature type="domain" description="Mab-21-like nucleotidyltransferase" evidence="2">
    <location>
        <begin position="146"/>
        <end position="234"/>
    </location>
</feature>
<gene>
    <name evidence="4" type="ORF">MGAL_10B010498</name>
</gene>
<dbReference type="Proteomes" id="UP000596742">
    <property type="component" value="Unassembled WGS sequence"/>
</dbReference>
<evidence type="ECO:0000313" key="5">
    <source>
        <dbReference type="Proteomes" id="UP000596742"/>
    </source>
</evidence>
<dbReference type="OrthoDB" id="5951559at2759"/>
<dbReference type="InterPro" id="IPR046903">
    <property type="entry name" value="Mab-21-like_nuc_Trfase"/>
</dbReference>
<dbReference type="SMART" id="SM01265">
    <property type="entry name" value="Mab-21"/>
    <property type="match status" value="1"/>
</dbReference>
<reference evidence="4" key="1">
    <citation type="submission" date="2018-11" db="EMBL/GenBank/DDBJ databases">
        <authorList>
            <person name="Alioto T."/>
            <person name="Alioto T."/>
        </authorList>
    </citation>
    <scope>NUCLEOTIDE SEQUENCE</scope>
</reference>
<dbReference type="Gene3D" id="1.10.1410.40">
    <property type="match status" value="1"/>
</dbReference>
<sequence length="669" mass="78499">MQTQLELEAISVRLYKYLCEEVVGSENIVRYRRLYYKLHDDLSYDNNFEYVSSGSKAEGLDFPTSDFDWMILWKIWQVYDDTPKEKEDVLFLDTENALPGFALLKKSDNSSFPCSPIKTDFGNLISNRDFLHFGISAMKIQSTKSLEINGPCISTSVLVDIDLMHCLKCNTWPTVAKQWLLRVRPSRWPSQDIVSKIVSDGCLLVPVGSKSTCKDGNPLEWRFSFSLGEKLLVHSFNHTQLLCYALLKIWLKEILDSDNILNKKLCSYFMKTALFWIIEEREDLNWRPKNLLHCFYLCIHRLHYWIVCGYFPNYFIPEHNMIDGKLSGDDLKHLSSFLEKNMRENLKLMFSVPSLGNFRNIPINIQRESYRLREFDMALLSLQTFGNLLLEALKECKADLSACIIYRMIHKHLPNSARKILILMFLKMNKNILATFHIVNSKNKRVYLRYKECLSRILINTFYDAEAGWLLLAAFFYSTQNYRTMSCILQLSSSMFSLEKRLVQNNINTKSFRDMSKLRKMVHSSSFIKRMRYENPRVFYEDFNSILTDNYPFLTEEIPKFGFYGLQPHSLFYFLKFLYGHKQGNSLEARSAVQLLNMSFEEDIDKSRNMLCLISSYMLLSTAFELLHDEEGHAICSLRFLKAIKMSKTLPVFMKHEQDEEFKMLLELV</sequence>
<proteinExistence type="inferred from homology"/>
<dbReference type="EMBL" id="UYJE01010392">
    <property type="protein sequence ID" value="VDI82798.1"/>
    <property type="molecule type" value="Genomic_DNA"/>
</dbReference>
<evidence type="ECO:0000259" key="3">
    <source>
        <dbReference type="Pfam" id="PF20266"/>
    </source>
</evidence>
<dbReference type="Pfam" id="PF03281">
    <property type="entry name" value="Mab-21"/>
    <property type="match status" value="1"/>
</dbReference>
<evidence type="ECO:0008006" key="6">
    <source>
        <dbReference type="Google" id="ProtNLM"/>
    </source>
</evidence>
<comment type="similarity">
    <text evidence="1">Belongs to the mab-21 family.</text>
</comment>
<dbReference type="InterPro" id="IPR024810">
    <property type="entry name" value="MAB21L/cGLR"/>
</dbReference>
<evidence type="ECO:0000259" key="2">
    <source>
        <dbReference type="Pfam" id="PF03281"/>
    </source>
</evidence>
<keyword evidence="5" id="KW-1185">Reference proteome</keyword>
<organism evidence="4 5">
    <name type="scientific">Mytilus galloprovincialis</name>
    <name type="common">Mediterranean mussel</name>
    <dbReference type="NCBI Taxonomy" id="29158"/>
    <lineage>
        <taxon>Eukaryota</taxon>
        <taxon>Metazoa</taxon>
        <taxon>Spiralia</taxon>
        <taxon>Lophotrochozoa</taxon>
        <taxon>Mollusca</taxon>
        <taxon>Bivalvia</taxon>
        <taxon>Autobranchia</taxon>
        <taxon>Pteriomorphia</taxon>
        <taxon>Mytilida</taxon>
        <taxon>Mytiloidea</taxon>
        <taxon>Mytilidae</taxon>
        <taxon>Mytilinae</taxon>
        <taxon>Mytilus</taxon>
    </lineage>
</organism>
<dbReference type="Pfam" id="PF20266">
    <property type="entry name" value="Mab-21_C"/>
    <property type="match status" value="1"/>
</dbReference>
<evidence type="ECO:0000313" key="4">
    <source>
        <dbReference type="EMBL" id="VDI82798.1"/>
    </source>
</evidence>
<dbReference type="PANTHER" id="PTHR10656:SF69">
    <property type="entry name" value="MAB-21-LIKE HHH_H2TH-LIKE DOMAIN-CONTAINING PROTEIN"/>
    <property type="match status" value="1"/>
</dbReference>
<dbReference type="PANTHER" id="PTHR10656">
    <property type="entry name" value="CELL FATE DETERMINING PROTEIN MAB21-RELATED"/>
    <property type="match status" value="1"/>
</dbReference>
<evidence type="ECO:0000256" key="1">
    <source>
        <dbReference type="ARBA" id="ARBA00008307"/>
    </source>
</evidence>
<comment type="caution">
    <text evidence="4">The sequence shown here is derived from an EMBL/GenBank/DDBJ whole genome shotgun (WGS) entry which is preliminary data.</text>
</comment>